<feature type="domain" description="PAC" evidence="15">
    <location>
        <begin position="1176"/>
        <end position="1228"/>
    </location>
</feature>
<dbReference type="PROSITE" id="PS50112">
    <property type="entry name" value="PAS"/>
    <property type="match status" value="4"/>
</dbReference>
<dbReference type="SUPFAM" id="SSF47384">
    <property type="entry name" value="Homodimeric domain of signal transducing histidine kinase"/>
    <property type="match status" value="1"/>
</dbReference>
<dbReference type="InterPro" id="IPR000700">
    <property type="entry name" value="PAS-assoc_C"/>
</dbReference>
<feature type="domain" description="Phytochrome chromophore attachment site" evidence="11">
    <location>
        <begin position="1437"/>
        <end position="1588"/>
    </location>
</feature>
<evidence type="ECO:0000256" key="9">
    <source>
        <dbReference type="PROSITE-ProRule" id="PRU00703"/>
    </source>
</evidence>
<evidence type="ECO:0000256" key="2">
    <source>
        <dbReference type="ARBA" id="ARBA00006402"/>
    </source>
</evidence>
<evidence type="ECO:0000313" key="17">
    <source>
        <dbReference type="EMBL" id="MFG3816975.1"/>
    </source>
</evidence>
<dbReference type="Pfam" id="PF00512">
    <property type="entry name" value="HisKA"/>
    <property type="match status" value="1"/>
</dbReference>
<dbReference type="InterPro" id="IPR016132">
    <property type="entry name" value="Phyto_chromo_attachment"/>
</dbReference>
<dbReference type="Gene3D" id="3.30.450.20">
    <property type="entry name" value="PAS domain"/>
    <property type="match status" value="4"/>
</dbReference>
<dbReference type="InterPro" id="IPR011006">
    <property type="entry name" value="CheY-like_superfamily"/>
</dbReference>
<dbReference type="PROSITE" id="PS50109">
    <property type="entry name" value="HIS_KIN"/>
    <property type="match status" value="1"/>
</dbReference>
<dbReference type="CDD" id="cd17546">
    <property type="entry name" value="REC_hyHK_CKI1_RcsC-like"/>
    <property type="match status" value="1"/>
</dbReference>
<evidence type="ECO:0000256" key="10">
    <source>
        <dbReference type="SAM" id="Coils"/>
    </source>
</evidence>
<dbReference type="Gene3D" id="3.10.580.10">
    <property type="entry name" value="CBS-domain"/>
    <property type="match status" value="2"/>
</dbReference>
<feature type="domain" description="PAS" evidence="14">
    <location>
        <begin position="1100"/>
        <end position="1174"/>
    </location>
</feature>
<dbReference type="SUPFAM" id="SSF55781">
    <property type="entry name" value="GAF domain-like"/>
    <property type="match status" value="4"/>
</dbReference>
<proteinExistence type="inferred from homology"/>
<feature type="domain" description="PAC" evidence="15">
    <location>
        <begin position="601"/>
        <end position="661"/>
    </location>
</feature>
<keyword evidence="9" id="KW-0129">CBS domain</keyword>
<feature type="domain" description="Histidine kinase" evidence="12">
    <location>
        <begin position="1643"/>
        <end position="1879"/>
    </location>
</feature>
<dbReference type="Pfam" id="PF00989">
    <property type="entry name" value="PAS"/>
    <property type="match status" value="1"/>
</dbReference>
<feature type="domain" description="Phytochrome chromophore attachment site" evidence="11">
    <location>
        <begin position="1248"/>
        <end position="1387"/>
    </location>
</feature>
<dbReference type="InterPro" id="IPR046342">
    <property type="entry name" value="CBS_dom_sf"/>
</dbReference>
<evidence type="ECO:0000259" key="12">
    <source>
        <dbReference type="PROSITE" id="PS50109"/>
    </source>
</evidence>
<dbReference type="Proteomes" id="UP001604335">
    <property type="component" value="Unassembled WGS sequence"/>
</dbReference>
<protein>
    <recommendedName>
        <fullName evidence="3">histidine kinase</fullName>
        <ecNumber evidence="3">2.7.13.3</ecNumber>
    </recommendedName>
</protein>
<keyword evidence="10" id="KW-0175">Coiled coil</keyword>
<reference evidence="18" key="1">
    <citation type="journal article" date="2024" name="Algal Res.">
        <title>Biochemical, toxicological and genomic investigation of a high-biomass producing Limnothrix strain isolated from Italian shallow drinking water reservoir.</title>
        <authorList>
            <person name="Simonazzi M."/>
            <person name="Shishido T.K."/>
            <person name="Delbaje E."/>
            <person name="Wahlsten M."/>
            <person name="Fewer D.P."/>
            <person name="Sivonen K."/>
            <person name="Pezzolesi L."/>
            <person name="Pistocchi R."/>
        </authorList>
    </citation>
    <scope>NUCLEOTIDE SEQUENCE [LARGE SCALE GENOMIC DNA]</scope>
    <source>
        <strain evidence="18">LRLZ20PSL1</strain>
    </source>
</reference>
<dbReference type="InterPro" id="IPR036097">
    <property type="entry name" value="HisK_dim/P_sf"/>
</dbReference>
<dbReference type="Pfam" id="PF08447">
    <property type="entry name" value="PAS_3"/>
    <property type="match status" value="2"/>
</dbReference>
<accession>A0ABW7C711</accession>
<dbReference type="PRINTS" id="PR00344">
    <property type="entry name" value="BCTRLSENSOR"/>
</dbReference>
<dbReference type="SMART" id="SM00086">
    <property type="entry name" value="PAC"/>
    <property type="match status" value="4"/>
</dbReference>
<dbReference type="Pfam" id="PF08448">
    <property type="entry name" value="PAS_4"/>
    <property type="match status" value="1"/>
</dbReference>
<evidence type="ECO:0000256" key="8">
    <source>
        <dbReference type="PROSITE-ProRule" id="PRU00169"/>
    </source>
</evidence>
<dbReference type="InterPro" id="IPR000644">
    <property type="entry name" value="CBS_dom"/>
</dbReference>
<keyword evidence="18" id="KW-1185">Reference proteome</keyword>
<dbReference type="Gene3D" id="3.30.565.10">
    <property type="entry name" value="Histidine kinase-like ATPase, C-terminal domain"/>
    <property type="match status" value="1"/>
</dbReference>
<dbReference type="SMART" id="SM00116">
    <property type="entry name" value="CBS"/>
    <property type="match status" value="4"/>
</dbReference>
<dbReference type="InterPro" id="IPR029016">
    <property type="entry name" value="GAF-like_dom_sf"/>
</dbReference>
<dbReference type="PROSITE" id="PS50110">
    <property type="entry name" value="RESPONSE_REGULATORY"/>
    <property type="match status" value="1"/>
</dbReference>
<dbReference type="Pfam" id="PF02518">
    <property type="entry name" value="HATPase_c"/>
    <property type="match status" value="1"/>
</dbReference>
<dbReference type="PROSITE" id="PS50046">
    <property type="entry name" value="PHYTOCHROME_2"/>
    <property type="match status" value="3"/>
</dbReference>
<feature type="domain" description="PAC" evidence="15">
    <location>
        <begin position="735"/>
        <end position="787"/>
    </location>
</feature>
<feature type="domain" description="PAC" evidence="15">
    <location>
        <begin position="1047"/>
        <end position="1099"/>
    </location>
</feature>
<keyword evidence="4 8" id="KW-0597">Phosphoprotein</keyword>
<feature type="modified residue" description="4-aspartylphosphate" evidence="8">
    <location>
        <position position="1956"/>
    </location>
</feature>
<organism evidence="17 18">
    <name type="scientific">Limnothrix redekei LRLZ20PSL1</name>
    <dbReference type="NCBI Taxonomy" id="3112953"/>
    <lineage>
        <taxon>Bacteria</taxon>
        <taxon>Bacillati</taxon>
        <taxon>Cyanobacteriota</taxon>
        <taxon>Cyanophyceae</taxon>
        <taxon>Pseudanabaenales</taxon>
        <taxon>Pseudanabaenaceae</taxon>
        <taxon>Limnothrix</taxon>
    </lineage>
</organism>
<dbReference type="InterPro" id="IPR004358">
    <property type="entry name" value="Sig_transdc_His_kin-like_C"/>
</dbReference>
<evidence type="ECO:0000256" key="6">
    <source>
        <dbReference type="ARBA" id="ARBA00022777"/>
    </source>
</evidence>
<evidence type="ECO:0000256" key="3">
    <source>
        <dbReference type="ARBA" id="ARBA00012438"/>
    </source>
</evidence>
<evidence type="ECO:0000256" key="1">
    <source>
        <dbReference type="ARBA" id="ARBA00000085"/>
    </source>
</evidence>
<dbReference type="InterPro" id="IPR001789">
    <property type="entry name" value="Sig_transdc_resp-reg_receiver"/>
</dbReference>
<feature type="coiled-coil region" evidence="10">
    <location>
        <begin position="1595"/>
        <end position="1629"/>
    </location>
</feature>
<dbReference type="EC" id="2.7.13.3" evidence="3"/>
<dbReference type="SUPFAM" id="SSF54631">
    <property type="entry name" value="CBS-domain pair"/>
    <property type="match status" value="2"/>
</dbReference>
<dbReference type="SUPFAM" id="SSF55874">
    <property type="entry name" value="ATPase domain of HSP90 chaperone/DNA topoisomerase II/histidine kinase"/>
    <property type="match status" value="1"/>
</dbReference>
<dbReference type="InterPro" id="IPR036890">
    <property type="entry name" value="HATPase_C_sf"/>
</dbReference>
<name>A0ABW7C711_9CYAN</name>
<evidence type="ECO:0000256" key="5">
    <source>
        <dbReference type="ARBA" id="ARBA00022679"/>
    </source>
</evidence>
<dbReference type="SMART" id="SM00065">
    <property type="entry name" value="GAF"/>
    <property type="match status" value="3"/>
</dbReference>
<dbReference type="SMART" id="SM00387">
    <property type="entry name" value="HATPase_c"/>
    <property type="match status" value="1"/>
</dbReference>
<dbReference type="InterPro" id="IPR013767">
    <property type="entry name" value="PAS_fold"/>
</dbReference>
<dbReference type="CDD" id="cd17774">
    <property type="entry name" value="CBS_two-component_sensor_histidine_kinase_repeat2"/>
    <property type="match status" value="1"/>
</dbReference>
<dbReference type="InterPro" id="IPR035965">
    <property type="entry name" value="PAS-like_dom_sf"/>
</dbReference>
<feature type="domain" description="CBS" evidence="16">
    <location>
        <begin position="243"/>
        <end position="301"/>
    </location>
</feature>
<dbReference type="CDD" id="cd04620">
    <property type="entry name" value="CBS_two-component_sensor_histidine_kinase_repeat1"/>
    <property type="match status" value="1"/>
</dbReference>
<dbReference type="EMBL" id="JAZAQF010000028">
    <property type="protein sequence ID" value="MFG3816975.1"/>
    <property type="molecule type" value="Genomic_DNA"/>
</dbReference>
<dbReference type="SUPFAM" id="SSF55785">
    <property type="entry name" value="PYP-like sensor domain (PAS domain)"/>
    <property type="match status" value="4"/>
</dbReference>
<evidence type="ECO:0000259" key="11">
    <source>
        <dbReference type="PROSITE" id="PS50046"/>
    </source>
</evidence>
<comment type="similarity">
    <text evidence="2">In the N-terminal section; belongs to the phytochrome family.</text>
</comment>
<dbReference type="PANTHER" id="PTHR43047">
    <property type="entry name" value="TWO-COMPONENT HISTIDINE PROTEIN KINASE"/>
    <property type="match status" value="1"/>
</dbReference>
<dbReference type="Pfam" id="PF00571">
    <property type="entry name" value="CBS"/>
    <property type="match status" value="4"/>
</dbReference>
<comment type="catalytic activity">
    <reaction evidence="1">
        <text>ATP + protein L-histidine = ADP + protein N-phospho-L-histidine.</text>
        <dbReference type="EC" id="2.7.13.3"/>
    </reaction>
</comment>
<dbReference type="InterPro" id="IPR003594">
    <property type="entry name" value="HATPase_dom"/>
</dbReference>
<feature type="domain" description="Phytochrome chromophore attachment site" evidence="11">
    <location>
        <begin position="360"/>
        <end position="497"/>
    </location>
</feature>
<dbReference type="PROSITE" id="PS51371">
    <property type="entry name" value="CBS"/>
    <property type="match status" value="4"/>
</dbReference>
<evidence type="ECO:0000256" key="7">
    <source>
        <dbReference type="ARBA" id="ARBA00023012"/>
    </source>
</evidence>
<dbReference type="SMART" id="SM00091">
    <property type="entry name" value="PAS"/>
    <property type="match status" value="4"/>
</dbReference>
<feature type="domain" description="CBS" evidence="16">
    <location>
        <begin position="173"/>
        <end position="234"/>
    </location>
</feature>
<dbReference type="RefSeq" id="WP_393010997.1">
    <property type="nucleotide sequence ID" value="NZ_JAZAQF010000028.1"/>
</dbReference>
<comment type="caution">
    <text evidence="17">The sequence shown here is derived from an EMBL/GenBank/DDBJ whole genome shotgun (WGS) entry which is preliminary data.</text>
</comment>
<dbReference type="SMART" id="SM00448">
    <property type="entry name" value="REC"/>
    <property type="match status" value="1"/>
</dbReference>
<evidence type="ECO:0000313" key="18">
    <source>
        <dbReference type="Proteomes" id="UP001604335"/>
    </source>
</evidence>
<feature type="domain" description="CBS" evidence="16">
    <location>
        <begin position="17"/>
        <end position="97"/>
    </location>
</feature>
<dbReference type="InterPro" id="IPR003018">
    <property type="entry name" value="GAF"/>
</dbReference>
<feature type="domain" description="Response regulatory" evidence="13">
    <location>
        <begin position="1907"/>
        <end position="2023"/>
    </location>
</feature>
<dbReference type="Pfam" id="PF00072">
    <property type="entry name" value="Response_reg"/>
    <property type="match status" value="1"/>
</dbReference>
<evidence type="ECO:0000259" key="14">
    <source>
        <dbReference type="PROSITE" id="PS50112"/>
    </source>
</evidence>
<feature type="coiled-coil region" evidence="10">
    <location>
        <begin position="923"/>
        <end position="950"/>
    </location>
</feature>
<keyword evidence="5" id="KW-0808">Transferase</keyword>
<dbReference type="NCBIfam" id="TIGR00229">
    <property type="entry name" value="sensory_box"/>
    <property type="match status" value="4"/>
</dbReference>
<dbReference type="Gene3D" id="1.10.287.130">
    <property type="match status" value="1"/>
</dbReference>
<dbReference type="SUPFAM" id="SSF52172">
    <property type="entry name" value="CheY-like"/>
    <property type="match status" value="1"/>
</dbReference>
<evidence type="ECO:0000256" key="4">
    <source>
        <dbReference type="ARBA" id="ARBA00022553"/>
    </source>
</evidence>
<dbReference type="InterPro" id="IPR013655">
    <property type="entry name" value="PAS_fold_3"/>
</dbReference>
<dbReference type="SMART" id="SM00388">
    <property type="entry name" value="HisKA"/>
    <property type="match status" value="1"/>
</dbReference>
<dbReference type="CDD" id="cd00130">
    <property type="entry name" value="PAS"/>
    <property type="match status" value="4"/>
</dbReference>
<dbReference type="CDD" id="cd16922">
    <property type="entry name" value="HATPase_EvgS-ArcB-TorS-like"/>
    <property type="match status" value="1"/>
</dbReference>
<feature type="domain" description="PAS" evidence="14">
    <location>
        <begin position="528"/>
        <end position="598"/>
    </location>
</feature>
<feature type="domain" description="CBS" evidence="16">
    <location>
        <begin position="104"/>
        <end position="166"/>
    </location>
</feature>
<dbReference type="Gene3D" id="3.40.50.2300">
    <property type="match status" value="1"/>
</dbReference>
<feature type="domain" description="PAS" evidence="14">
    <location>
        <begin position="662"/>
        <end position="732"/>
    </location>
</feature>
<dbReference type="Gene3D" id="3.30.450.40">
    <property type="match status" value="3"/>
</dbReference>
<evidence type="ECO:0000259" key="16">
    <source>
        <dbReference type="PROSITE" id="PS51371"/>
    </source>
</evidence>
<dbReference type="PROSITE" id="PS50113">
    <property type="entry name" value="PAC"/>
    <property type="match status" value="4"/>
</dbReference>
<dbReference type="InterPro" id="IPR001610">
    <property type="entry name" value="PAC"/>
</dbReference>
<gene>
    <name evidence="17" type="ORF">VPK24_04950</name>
</gene>
<dbReference type="CDD" id="cd00082">
    <property type="entry name" value="HisKA"/>
    <property type="match status" value="1"/>
</dbReference>
<dbReference type="InterPro" id="IPR005467">
    <property type="entry name" value="His_kinase_dom"/>
</dbReference>
<sequence>MAALSVTLTPLDPQAALIQNPLTVSPDTPVVAALQRMSQVRSSCGIAESTDPENNNQHVLREARGSCVLVVDQDHPIGIVTERDMVRLLAQQTCLDQLTVSQIMIQPLVTLQTKTCEDLDVMAAITLLHKHGIRHLPVLDADRRLVGLMTHESLCQTTRPIDLLRMRLASEVMTHHVVAIAVTSSMLDVARLMAECQVGSVVIVEPDAEDPGQRPVGIVTERDLVQFQSLGLDFQQLKVREVMSTPVFTVAADSSLWLVHELMAKRNIQRVLVMGDRGELVGIVTQTSLLRVLNPLELYKLAELLEHKVSQLEAEKQALKTLHHQELEQQVETRTAALRAKAERELLLVALATQIRSSLSLQSILDTTVQEVRRVLQCDRVNIWQFQTADKARARVVAESTDLPISMIGTELEGTWFQHDQEPVYRQGYIRVEPDVAASDMGGCHLKLPIELRPRAKILVPLLYQEELWGLLSVSESKTTRNWLPDEVKLLKGLSVQLEVALKQAITHQQLQQELETRTQAEAFLRESEQRYANLAAVVPVGIFRMDLQGRPTYVNERYCQILGCSVEEGLDWDWEQTLHPDDRDWVLALREQNLREQSSCQLECRFQSREHHHGPDPDRAVTWVDMRVVVERDATGQPIGYVGTLTDISDRKRSALELRESRQRYASLLAVAPVGIFRTDAAGHCLYVNDHWCEMTGLDHRAALGHGWQLTLHPDDRALVINGWMEAIQSNRPWKAEYRLARPDGEVLWVYGQSVVERNFNGDILGNVGAITNITDRKQADFALQNLIEGTAATGLDFFPALVKHLATALNVSHAFVAERMGNRIQVLAFWNAGTVETIATCALNHSDRELPYPWHGDCRPQLLQSLFPQVPGLTEVTDNNYLSVPLQDSHGLEIGHLCILNQGPIQAPRRAETVLRIFAARAGAELERQQATNALEQLNQDLEITIQRRTQELWRVHNLHKAILNCAPYAVIATDIQGLITTFNPAAERMLGYRAAEVIRQLTPEIFHDLQEVAARAAQRSAELGEPIAPGFEVLVARARQGIVDEDEWIHVRKDGSRFPAVLSRSCLKDRNDQIIGFLGIVQDITDRKRTEQENRLLKERLEFLLASSPAVIYSRKLDRRYTTTFVSPNVESILGYTPQEFIQDANFWISRIHPQDVDRVLSDLSGSFEADRYKHEYRLLHAEGYYLWVRDEIYLVRDEYNQPLEIVGYFADISDLKQTEAIVVQQAKRETLLLEITQRIRQSLDLSIVFETACHEIRQLMESDRVGIFQFDPNSQWQDGKFVAESVDDKYPSVIAASMDDRYFGGSYIQRYAKGQYCATDDIYDGSLSTCHTDVLKRFAVRANLVMPLLCNGALWGLLCVHQCMKTRHWELSEIELIKQIANQLEIAIQQASLYDRMQAELLVRKRVENRIALQLHQQELLGVISQQIRESLDVAEILQVVTDQVRQVFQCDRAIVFRLFPDGHSQIFEESVAPGFPVLKNRQWDDEHWSIEILEHYWQGKPRIVPDVMNDRWTDCLRDYSQAGQIQSKVVAPILQEVHVHSEDRWVSMGHNNRLWGVLVIHACQEQRVWQGAEAKLLQQIANQLATAIQQANLFEQLQRELQERQQAQQQLTDRNQELAISNQELARATRLKDEFLANMSHELRTPLNAILGITEGLQESIFGPITEQQERVLQTIERSGSHLLSLINDILDVAKIEAGQLELDLTTVPVSPLCQSSLAFVKQQAFKKGIQLAIQLPPKLPDLLVDERRVRQVLINLLNNAVKFTPDHGSVSLEVCLGTSRRVPKLNSSLGETEVHQFLEISVVDTGIGISPEDIRKLFQPFVQVDSALNRQYTGTGLGLALVKRIVELHGGEVSLVSEVGVGSRFTVDLPCASALPGPDQPATGEIEAVEPSPAVPTESPLILLAEDNEANVSTIVAYLQAKGYRLTLAKNGEEAVAFAKAAPPDLILMDIQMPVMDGLEATRQIRQDPTLANVPIIALTALAMAGDRERCLAAGASDYLSKPVRLKQLAAMIQEFLAAIS</sequence>
<feature type="domain" description="PAS" evidence="14">
    <location>
        <begin position="958"/>
        <end position="1001"/>
    </location>
</feature>
<evidence type="ECO:0000259" key="13">
    <source>
        <dbReference type="PROSITE" id="PS50110"/>
    </source>
</evidence>
<dbReference type="InterPro" id="IPR000014">
    <property type="entry name" value="PAS"/>
</dbReference>
<dbReference type="InterPro" id="IPR013656">
    <property type="entry name" value="PAS_4"/>
</dbReference>
<evidence type="ECO:0000259" key="15">
    <source>
        <dbReference type="PROSITE" id="PS50113"/>
    </source>
</evidence>
<dbReference type="Pfam" id="PF01590">
    <property type="entry name" value="GAF"/>
    <property type="match status" value="3"/>
</dbReference>
<feature type="coiled-coil region" evidence="10">
    <location>
        <begin position="302"/>
        <end position="329"/>
    </location>
</feature>
<keyword evidence="6" id="KW-0418">Kinase</keyword>
<dbReference type="PANTHER" id="PTHR43047:SF63">
    <property type="entry name" value="HISTIDINE KINASE"/>
    <property type="match status" value="1"/>
</dbReference>
<dbReference type="InterPro" id="IPR003661">
    <property type="entry name" value="HisK_dim/P_dom"/>
</dbReference>
<keyword evidence="7" id="KW-0902">Two-component regulatory system</keyword>